<proteinExistence type="predicted"/>
<evidence type="ECO:0000313" key="2">
    <source>
        <dbReference type="EMBL" id="ETX04631.1"/>
    </source>
</evidence>
<dbReference type="HOGENOM" id="CLU_008645_1_0_7"/>
<dbReference type="SUPFAM" id="SSF101898">
    <property type="entry name" value="NHL repeat"/>
    <property type="match status" value="1"/>
</dbReference>
<dbReference type="InterPro" id="IPR056822">
    <property type="entry name" value="TEN_NHL"/>
</dbReference>
<feature type="domain" description="Teneurin NHL" evidence="1">
    <location>
        <begin position="132"/>
        <end position="181"/>
    </location>
</feature>
<dbReference type="PANTHER" id="PTHR46388:SF2">
    <property type="entry name" value="NHL REPEAT-CONTAINING PROTEIN 2"/>
    <property type="match status" value="1"/>
</dbReference>
<organism evidence="2 3">
    <name type="scientific">Candidatus Entotheonella gemina</name>
    <dbReference type="NCBI Taxonomy" id="1429439"/>
    <lineage>
        <taxon>Bacteria</taxon>
        <taxon>Pseudomonadati</taxon>
        <taxon>Nitrospinota/Tectimicrobiota group</taxon>
        <taxon>Candidatus Tectimicrobiota</taxon>
        <taxon>Candidatus Entotheonellia</taxon>
        <taxon>Candidatus Entotheonellales</taxon>
        <taxon>Candidatus Entotheonellaceae</taxon>
        <taxon>Candidatus Entotheonella</taxon>
    </lineage>
</organism>
<dbReference type="InterPro" id="IPR011042">
    <property type="entry name" value="6-blade_b-propeller_TolB-like"/>
</dbReference>
<gene>
    <name evidence="2" type="ORF">ETSY2_27700</name>
</gene>
<comment type="caution">
    <text evidence="2">The sequence shown here is derived from an EMBL/GenBank/DDBJ whole genome shotgun (WGS) entry which is preliminary data.</text>
</comment>
<sequence length="467" mass="49328">MGWPRCLRPAPLRAASGGDHREVSLWGLSYAASPRSNRSFALPAEPGRTGRRPRIIGQRRSQTLGITRSWRTWVTSHVSPVRHLGGWTPSIHHTYDSRGYVLYEGQGQPRTASALPSDILIPVAGTGKFGFTGDGGPASEARLARPRALAWSSDGSLYMADRYNRRIRRVDPDGIITTVAGAGIGWVRGNGDGGPATQAYLKAPSGLAWSGDGSLYIADRRGHRIRRVDPDGIITTEAGTGVAGFRGDGGPAVTAELNAPMGLAFDRAGALYIADSGNRRIRRLSPGGRLVTVAGGGTGSSGGPALEARLVDPRGIVLDPQGSLYIADRLGHRIFRVSPSGWMTTVAGTDTEGFGGDGGPATQAQLTAPQALAFDAAGALYIADSGNRRIRRVGADGRITTVAGTAVLGGDRTRQGIPAMQAWIEYPSDVAVAPDGRLHIAEPIADRVRRLAKVWHEVDPQQPRGVS</sequence>
<feature type="domain" description="Teneurin NHL" evidence="1">
    <location>
        <begin position="191"/>
        <end position="239"/>
    </location>
</feature>
<keyword evidence="3" id="KW-1185">Reference proteome</keyword>
<dbReference type="Gene3D" id="2.120.10.30">
    <property type="entry name" value="TolB, C-terminal domain"/>
    <property type="match status" value="3"/>
</dbReference>
<dbReference type="Pfam" id="PF25021">
    <property type="entry name" value="TEN_NHL"/>
    <property type="match status" value="3"/>
</dbReference>
<feature type="domain" description="Teneurin NHL" evidence="1">
    <location>
        <begin position="355"/>
        <end position="439"/>
    </location>
</feature>
<dbReference type="PANTHER" id="PTHR46388">
    <property type="entry name" value="NHL REPEAT-CONTAINING PROTEIN 2"/>
    <property type="match status" value="1"/>
</dbReference>
<feature type="non-terminal residue" evidence="2">
    <location>
        <position position="467"/>
    </location>
</feature>
<evidence type="ECO:0000313" key="3">
    <source>
        <dbReference type="Proteomes" id="UP000019140"/>
    </source>
</evidence>
<dbReference type="Proteomes" id="UP000019140">
    <property type="component" value="Unassembled WGS sequence"/>
</dbReference>
<reference evidence="2 3" key="1">
    <citation type="journal article" date="2014" name="Nature">
        <title>An environmental bacterial taxon with a large and distinct metabolic repertoire.</title>
        <authorList>
            <person name="Wilson M.C."/>
            <person name="Mori T."/>
            <person name="Ruckert C."/>
            <person name="Uria A.R."/>
            <person name="Helf M.J."/>
            <person name="Takada K."/>
            <person name="Gernert C."/>
            <person name="Steffens U.A."/>
            <person name="Heycke N."/>
            <person name="Schmitt S."/>
            <person name="Rinke C."/>
            <person name="Helfrich E.J."/>
            <person name="Brachmann A.O."/>
            <person name="Gurgui C."/>
            <person name="Wakimoto T."/>
            <person name="Kracht M."/>
            <person name="Crusemann M."/>
            <person name="Hentschel U."/>
            <person name="Abe I."/>
            <person name="Matsunaga S."/>
            <person name="Kalinowski J."/>
            <person name="Takeyama H."/>
            <person name="Piel J."/>
        </authorList>
    </citation>
    <scope>NUCLEOTIDE SEQUENCE [LARGE SCALE GENOMIC DNA]</scope>
    <source>
        <strain evidence="3">TSY2</strain>
    </source>
</reference>
<accession>W4M3T7</accession>
<name>W4M3T7_9BACT</name>
<dbReference type="EMBL" id="AZHX01001175">
    <property type="protein sequence ID" value="ETX04631.1"/>
    <property type="molecule type" value="Genomic_DNA"/>
</dbReference>
<dbReference type="AlphaFoldDB" id="W4M3T7"/>
<evidence type="ECO:0000259" key="1">
    <source>
        <dbReference type="Pfam" id="PF25021"/>
    </source>
</evidence>
<protein>
    <recommendedName>
        <fullName evidence="1">Teneurin NHL domain-containing protein</fullName>
    </recommendedName>
</protein>
<dbReference type="CDD" id="cd14953">
    <property type="entry name" value="NHL_like_1"/>
    <property type="match status" value="1"/>
</dbReference>